<keyword evidence="1" id="KW-1133">Transmembrane helix</keyword>
<sequence length="169" mass="18657">MATITISGGPGGVLKNVLTLIGIALILINFEGALISPRKALNKFYGIRHENSIQVHLMQLLCCVRLGLGFILLSTRLSSSKERFRIACVAFVTMSAGLKSMHVNKLPNSTFDLKNVKGKFGFTSTDMLEFKLFFMTTLIGVGIVCHMFEPGLFTKDKNARVSNENKKTR</sequence>
<keyword evidence="1" id="KW-0812">Transmembrane</keyword>
<evidence type="ECO:0000256" key="1">
    <source>
        <dbReference type="SAM" id="Phobius"/>
    </source>
</evidence>
<dbReference type="GeneID" id="19012233"/>
<dbReference type="RefSeq" id="XP_007509627.1">
    <property type="nucleotide sequence ID" value="XM_007509565.1"/>
</dbReference>
<organism evidence="2 3">
    <name type="scientific">Bathycoccus prasinos</name>
    <dbReference type="NCBI Taxonomy" id="41875"/>
    <lineage>
        <taxon>Eukaryota</taxon>
        <taxon>Viridiplantae</taxon>
        <taxon>Chlorophyta</taxon>
        <taxon>Mamiellophyceae</taxon>
        <taxon>Mamiellales</taxon>
        <taxon>Bathycoccaceae</taxon>
        <taxon>Bathycoccus</taxon>
    </lineage>
</organism>
<dbReference type="KEGG" id="bpg:Bathy13g02810"/>
<proteinExistence type="predicted"/>
<accession>K8F3T2</accession>
<evidence type="ECO:0000313" key="3">
    <source>
        <dbReference type="Proteomes" id="UP000198341"/>
    </source>
</evidence>
<evidence type="ECO:0000313" key="2">
    <source>
        <dbReference type="EMBL" id="CCO19430.1"/>
    </source>
</evidence>
<feature type="transmembrane region" description="Helical" evidence="1">
    <location>
        <begin position="86"/>
        <end position="103"/>
    </location>
</feature>
<keyword evidence="1" id="KW-0472">Membrane</keyword>
<protein>
    <submittedName>
        <fullName evidence="2">Uncharacterized protein</fullName>
    </submittedName>
</protein>
<feature type="transmembrane region" description="Helical" evidence="1">
    <location>
        <begin position="55"/>
        <end position="74"/>
    </location>
</feature>
<dbReference type="AlphaFoldDB" id="K8F3T2"/>
<dbReference type="Proteomes" id="UP000198341">
    <property type="component" value="Chromosome 13"/>
</dbReference>
<feature type="transmembrane region" description="Helical" evidence="1">
    <location>
        <begin position="12"/>
        <end position="35"/>
    </location>
</feature>
<gene>
    <name evidence="2" type="ordered locus">Bathy13g02810</name>
</gene>
<name>K8F3T2_9CHLO</name>
<dbReference type="EMBL" id="FO082266">
    <property type="protein sequence ID" value="CCO19430.1"/>
    <property type="molecule type" value="Genomic_DNA"/>
</dbReference>
<keyword evidence="3" id="KW-1185">Reference proteome</keyword>
<reference evidence="2 3" key="1">
    <citation type="submission" date="2011-10" db="EMBL/GenBank/DDBJ databases">
        <authorList>
            <person name="Genoscope - CEA"/>
        </authorList>
    </citation>
    <scope>NUCLEOTIDE SEQUENCE [LARGE SCALE GENOMIC DNA]</scope>
    <source>
        <strain evidence="2 3">RCC 1105</strain>
    </source>
</reference>
<feature type="transmembrane region" description="Helical" evidence="1">
    <location>
        <begin position="130"/>
        <end position="148"/>
    </location>
</feature>